<evidence type="ECO:0000256" key="5">
    <source>
        <dbReference type="ARBA" id="ARBA00023136"/>
    </source>
</evidence>
<feature type="transmembrane region" description="Helical" evidence="6">
    <location>
        <begin position="128"/>
        <end position="154"/>
    </location>
</feature>
<feature type="transmembrane region" description="Helical" evidence="6">
    <location>
        <begin position="267"/>
        <end position="285"/>
    </location>
</feature>
<dbReference type="OrthoDB" id="7029536at2"/>
<comment type="subcellular location">
    <subcellularLocation>
        <location evidence="1">Cell membrane</location>
        <topology evidence="1">Multi-pass membrane protein</topology>
    </subcellularLocation>
</comment>
<keyword evidence="5 6" id="KW-0472">Membrane</keyword>
<feature type="transmembrane region" description="Helical" evidence="6">
    <location>
        <begin position="355"/>
        <end position="375"/>
    </location>
</feature>
<protein>
    <submittedName>
        <fullName evidence="8">MFS transporter</fullName>
    </submittedName>
</protein>
<feature type="transmembrane region" description="Helical" evidence="6">
    <location>
        <begin position="95"/>
        <end position="116"/>
    </location>
</feature>
<keyword evidence="2" id="KW-1003">Cell membrane</keyword>
<feature type="transmembrane region" description="Helical" evidence="6">
    <location>
        <begin position="291"/>
        <end position="314"/>
    </location>
</feature>
<dbReference type="RefSeq" id="WP_115432649.1">
    <property type="nucleotide sequence ID" value="NZ_CP031337.1"/>
</dbReference>
<evidence type="ECO:0000256" key="1">
    <source>
        <dbReference type="ARBA" id="ARBA00004651"/>
    </source>
</evidence>
<evidence type="ECO:0000256" key="2">
    <source>
        <dbReference type="ARBA" id="ARBA00022475"/>
    </source>
</evidence>
<dbReference type="GO" id="GO:0005886">
    <property type="term" value="C:plasma membrane"/>
    <property type="evidence" value="ECO:0007669"/>
    <property type="project" value="UniProtKB-SubCell"/>
</dbReference>
<feature type="domain" description="Major facilitator superfamily (MFS) profile" evidence="7">
    <location>
        <begin position="4"/>
        <end position="383"/>
    </location>
</feature>
<dbReference type="Pfam" id="PF07690">
    <property type="entry name" value="MFS_1"/>
    <property type="match status" value="1"/>
</dbReference>
<evidence type="ECO:0000313" key="9">
    <source>
        <dbReference type="Proteomes" id="UP000254537"/>
    </source>
</evidence>
<organism evidence="8 9">
    <name type="scientific">Crenobacter cavernae</name>
    <dbReference type="NCBI Taxonomy" id="2290923"/>
    <lineage>
        <taxon>Bacteria</taxon>
        <taxon>Pseudomonadati</taxon>
        <taxon>Pseudomonadota</taxon>
        <taxon>Betaproteobacteria</taxon>
        <taxon>Neisseriales</taxon>
        <taxon>Neisseriaceae</taxon>
        <taxon>Crenobacter</taxon>
    </lineage>
</organism>
<dbReference type="KEGG" id="ccah:DWG20_04320"/>
<dbReference type="InterPro" id="IPR011701">
    <property type="entry name" value="MFS"/>
</dbReference>
<gene>
    <name evidence="8" type="ORF">DWG20_04320</name>
</gene>
<dbReference type="EMBL" id="CP031337">
    <property type="protein sequence ID" value="AXK38714.1"/>
    <property type="molecule type" value="Genomic_DNA"/>
</dbReference>
<dbReference type="InterPro" id="IPR050189">
    <property type="entry name" value="MFS_Efflux_Transporters"/>
</dbReference>
<sequence>MNPRIALLALTAFAAGMAETLVGGILGPVASNLNVSLSAAGQLTGVFSLTFGLTAPLLFYATARVERRRLLLTTLALFALTNIAAALSPNYAALFASRVASAACCALIVVLATTLASQLVEPALRGRAIGAVFMGISSSLVLGVPAGILLAGAAGWRAPFAAIAVLSLLLIGVLRATLPVFAPRPPPPLSRYWNQLATPRLLAGHLVSILLIGGHFTLFAYLAPYVGQELGLVGDTVGGVFLLFGVAAVAGGYLGGWLSDTLGARRALALIPALFLAALAALPLASAFTPLFLVAMVAWSALSWTISPAVQNYLIETSPDDAEAGIGVNSSAMHLGVALGSAFGGAVLAWRSIDWNPWAGCVLVALSLAVALGAARARPLAAS</sequence>
<dbReference type="AlphaFoldDB" id="A0A345Y462"/>
<feature type="transmembrane region" description="Helical" evidence="6">
    <location>
        <begin position="236"/>
        <end position="255"/>
    </location>
</feature>
<dbReference type="SUPFAM" id="SSF103473">
    <property type="entry name" value="MFS general substrate transporter"/>
    <property type="match status" value="1"/>
</dbReference>
<dbReference type="InterPro" id="IPR036259">
    <property type="entry name" value="MFS_trans_sf"/>
</dbReference>
<dbReference type="PANTHER" id="PTHR43124:SF10">
    <property type="entry name" value="PURINE EFFLUX PUMP PBUE"/>
    <property type="match status" value="1"/>
</dbReference>
<dbReference type="GO" id="GO:0022857">
    <property type="term" value="F:transmembrane transporter activity"/>
    <property type="evidence" value="ECO:0007669"/>
    <property type="project" value="InterPro"/>
</dbReference>
<dbReference type="PROSITE" id="PS50850">
    <property type="entry name" value="MFS"/>
    <property type="match status" value="1"/>
</dbReference>
<keyword evidence="3 6" id="KW-0812">Transmembrane</keyword>
<name>A0A345Y462_9NEIS</name>
<feature type="transmembrane region" description="Helical" evidence="6">
    <location>
        <begin position="202"/>
        <end position="224"/>
    </location>
</feature>
<feature type="transmembrane region" description="Helical" evidence="6">
    <location>
        <begin position="42"/>
        <end position="63"/>
    </location>
</feature>
<proteinExistence type="predicted"/>
<keyword evidence="4 6" id="KW-1133">Transmembrane helix</keyword>
<dbReference type="CDD" id="cd17324">
    <property type="entry name" value="MFS_NepI_like"/>
    <property type="match status" value="1"/>
</dbReference>
<feature type="transmembrane region" description="Helical" evidence="6">
    <location>
        <begin position="160"/>
        <end position="181"/>
    </location>
</feature>
<evidence type="ECO:0000256" key="6">
    <source>
        <dbReference type="SAM" id="Phobius"/>
    </source>
</evidence>
<accession>A0A345Y462</accession>
<feature type="transmembrane region" description="Helical" evidence="6">
    <location>
        <begin position="326"/>
        <end position="349"/>
    </location>
</feature>
<evidence type="ECO:0000256" key="3">
    <source>
        <dbReference type="ARBA" id="ARBA00022692"/>
    </source>
</evidence>
<evidence type="ECO:0000259" key="7">
    <source>
        <dbReference type="PROSITE" id="PS50850"/>
    </source>
</evidence>
<evidence type="ECO:0000256" key="4">
    <source>
        <dbReference type="ARBA" id="ARBA00022989"/>
    </source>
</evidence>
<feature type="transmembrane region" description="Helical" evidence="6">
    <location>
        <begin position="70"/>
        <end position="89"/>
    </location>
</feature>
<dbReference type="PANTHER" id="PTHR43124">
    <property type="entry name" value="PURINE EFFLUX PUMP PBUE"/>
    <property type="match status" value="1"/>
</dbReference>
<dbReference type="Proteomes" id="UP000254537">
    <property type="component" value="Chromosome"/>
</dbReference>
<evidence type="ECO:0000313" key="8">
    <source>
        <dbReference type="EMBL" id="AXK38714.1"/>
    </source>
</evidence>
<dbReference type="InterPro" id="IPR020846">
    <property type="entry name" value="MFS_dom"/>
</dbReference>
<dbReference type="Gene3D" id="1.20.1250.20">
    <property type="entry name" value="MFS general substrate transporter like domains"/>
    <property type="match status" value="1"/>
</dbReference>
<reference evidence="8 9" key="1">
    <citation type="submission" date="2018-07" db="EMBL/GenBank/DDBJ databases">
        <title>Crenobacter cavernae sp. nov., isolated from a karst cave.</title>
        <authorList>
            <person name="Zhu H."/>
        </authorList>
    </citation>
    <scope>NUCLEOTIDE SEQUENCE [LARGE SCALE GENOMIC DNA]</scope>
    <source>
        <strain evidence="8 9">K1W11S-77</strain>
    </source>
</reference>